<comment type="caution">
    <text evidence="2">The sequence shown here is derived from an EMBL/GenBank/DDBJ whole genome shotgun (WGS) entry which is preliminary data.</text>
</comment>
<feature type="compositionally biased region" description="Polar residues" evidence="1">
    <location>
        <begin position="188"/>
        <end position="212"/>
    </location>
</feature>
<dbReference type="Pfam" id="PF13097">
    <property type="entry name" value="CENP-U"/>
    <property type="match status" value="1"/>
</dbReference>
<reference evidence="2" key="2">
    <citation type="journal article" date="2021" name="Genome Biol. Evol.">
        <title>Developing a high-quality reference genome for a parasitic bivalve with doubly uniparental inheritance (Bivalvia: Unionida).</title>
        <authorList>
            <person name="Smith C.H."/>
        </authorList>
    </citation>
    <scope>NUCLEOTIDE SEQUENCE</scope>
    <source>
        <strain evidence="2">CHS0354</strain>
        <tissue evidence="2">Mantle</tissue>
    </source>
</reference>
<feature type="region of interest" description="Disordered" evidence="1">
    <location>
        <begin position="184"/>
        <end position="212"/>
    </location>
</feature>
<feature type="region of interest" description="Disordered" evidence="1">
    <location>
        <begin position="88"/>
        <end position="171"/>
    </location>
</feature>
<feature type="compositionally biased region" description="Basic and acidic residues" evidence="1">
    <location>
        <begin position="381"/>
        <end position="403"/>
    </location>
</feature>
<evidence type="ECO:0000313" key="2">
    <source>
        <dbReference type="EMBL" id="KAK3586020.1"/>
    </source>
</evidence>
<evidence type="ECO:0000313" key="3">
    <source>
        <dbReference type="Proteomes" id="UP001195483"/>
    </source>
</evidence>
<reference evidence="2" key="1">
    <citation type="journal article" date="2021" name="Genome Biol. Evol.">
        <title>A High-Quality Reference Genome for a Parasitic Bivalve with Doubly Uniparental Inheritance (Bivalvia: Unionida).</title>
        <authorList>
            <person name="Smith C.H."/>
        </authorList>
    </citation>
    <scope>NUCLEOTIDE SEQUENCE</scope>
    <source>
        <strain evidence="2">CHS0354</strain>
    </source>
</reference>
<evidence type="ECO:0008006" key="4">
    <source>
        <dbReference type="Google" id="ProtNLM"/>
    </source>
</evidence>
<reference evidence="2" key="3">
    <citation type="submission" date="2023-05" db="EMBL/GenBank/DDBJ databases">
        <authorList>
            <person name="Smith C.H."/>
        </authorList>
    </citation>
    <scope>NUCLEOTIDE SEQUENCE</scope>
    <source>
        <strain evidence="2">CHS0354</strain>
        <tissue evidence="2">Mantle</tissue>
    </source>
</reference>
<dbReference type="InterPro" id="IPR025214">
    <property type="entry name" value="CENP-U"/>
</dbReference>
<feature type="region of interest" description="Disordered" evidence="1">
    <location>
        <begin position="252"/>
        <end position="344"/>
    </location>
</feature>
<feature type="region of interest" description="Disordered" evidence="1">
    <location>
        <begin position="378"/>
        <end position="407"/>
    </location>
</feature>
<dbReference type="AlphaFoldDB" id="A0AAE0VR64"/>
<gene>
    <name evidence="2" type="ORF">CHS0354_033142</name>
</gene>
<feature type="compositionally biased region" description="Basic and acidic residues" evidence="1">
    <location>
        <begin position="310"/>
        <end position="324"/>
    </location>
</feature>
<organism evidence="2 3">
    <name type="scientific">Potamilus streckersoni</name>
    <dbReference type="NCBI Taxonomy" id="2493646"/>
    <lineage>
        <taxon>Eukaryota</taxon>
        <taxon>Metazoa</taxon>
        <taxon>Spiralia</taxon>
        <taxon>Lophotrochozoa</taxon>
        <taxon>Mollusca</taxon>
        <taxon>Bivalvia</taxon>
        <taxon>Autobranchia</taxon>
        <taxon>Heteroconchia</taxon>
        <taxon>Palaeoheterodonta</taxon>
        <taxon>Unionida</taxon>
        <taxon>Unionoidea</taxon>
        <taxon>Unionidae</taxon>
        <taxon>Ambleminae</taxon>
        <taxon>Lampsilini</taxon>
        <taxon>Potamilus</taxon>
    </lineage>
</organism>
<accession>A0AAE0VR64</accession>
<protein>
    <recommendedName>
        <fullName evidence="4">MLF1-interacting protein</fullName>
    </recommendedName>
</protein>
<feature type="compositionally biased region" description="Polar residues" evidence="1">
    <location>
        <begin position="263"/>
        <end position="276"/>
    </location>
</feature>
<evidence type="ECO:0000256" key="1">
    <source>
        <dbReference type="SAM" id="MobiDB-lite"/>
    </source>
</evidence>
<feature type="compositionally biased region" description="Acidic residues" evidence="1">
    <location>
        <begin position="94"/>
        <end position="108"/>
    </location>
</feature>
<feature type="compositionally biased region" description="Low complexity" evidence="1">
    <location>
        <begin position="292"/>
        <end position="307"/>
    </location>
</feature>
<sequence length="626" mass="70260">MSQGLLGLSGSQEEWRPELRFARRKTTKREWNFVHNLDTIASSCISTSKISPRAECIITSPPHFCHPGSVDRKRNSDSVVTSSPMALLLPTDGTLDDDEHREEDEFDAGVDARGGGKARAQKDLTSIAADEHPAADDSDLSHKDTDVKSSVEPESAERSTRSSAMKRSRNRLVNQIENVSAIEIPENTAPQQSSTRQRLTSIGTDDSSSTNGMLNKAVSVSIMGSTPKPGKEQMSRKKMVSLSQYHISVSEQIEEEEKRKQEPNQNTQITLKQGSGNKFYRTILPQDNNLTSSKSSSKSSSGLSKQSSSKKREELHFEEVKENSKYSLRQSSLRKRLRSDMSDIEAEDSQAVLKQESQAKRSKSVCANEKKIVAIQSQRESIQKEKRHLTSEKDDVGKGDASKQSKKGIFGVQPISSSYSQNMTQSTPLSLKFSKEHECVEVKQHDERLKKKIVAMKNNDSVGACAVYMWNTGEMKRGAKDITDLDVSLDCIIKTLESERDLCQSKSQKKALSYLQTYMKREIKDMIQKHHEVRKIQSSIKKKNSQIVHLRKQLLETQKKRFKQIGDHAKGKRDNSAKNAQKISNCLALLEAFVKETPCKTIMERKNSRSLIELKMVTVGYFPSVA</sequence>
<dbReference type="EMBL" id="JAEAOA010001951">
    <property type="protein sequence ID" value="KAK3586020.1"/>
    <property type="molecule type" value="Genomic_DNA"/>
</dbReference>
<name>A0AAE0VR64_9BIVA</name>
<dbReference type="Proteomes" id="UP001195483">
    <property type="component" value="Unassembled WGS sequence"/>
</dbReference>
<proteinExistence type="predicted"/>
<feature type="compositionally biased region" description="Basic and acidic residues" evidence="1">
    <location>
        <begin position="129"/>
        <end position="160"/>
    </location>
</feature>
<keyword evidence="3" id="KW-1185">Reference proteome</keyword>